<reference evidence="1" key="1">
    <citation type="submission" date="2018-02" db="EMBL/GenBank/DDBJ databases">
        <title>Rhizophora mucronata_Transcriptome.</title>
        <authorList>
            <person name="Meera S.P."/>
            <person name="Sreeshan A."/>
            <person name="Augustine A."/>
        </authorList>
    </citation>
    <scope>NUCLEOTIDE SEQUENCE</scope>
    <source>
        <tissue evidence="1">Leaf</tissue>
    </source>
</reference>
<organism evidence="1">
    <name type="scientific">Rhizophora mucronata</name>
    <name type="common">Asiatic mangrove</name>
    <dbReference type="NCBI Taxonomy" id="61149"/>
    <lineage>
        <taxon>Eukaryota</taxon>
        <taxon>Viridiplantae</taxon>
        <taxon>Streptophyta</taxon>
        <taxon>Embryophyta</taxon>
        <taxon>Tracheophyta</taxon>
        <taxon>Spermatophyta</taxon>
        <taxon>Magnoliopsida</taxon>
        <taxon>eudicotyledons</taxon>
        <taxon>Gunneridae</taxon>
        <taxon>Pentapetalae</taxon>
        <taxon>rosids</taxon>
        <taxon>fabids</taxon>
        <taxon>Malpighiales</taxon>
        <taxon>Rhizophoraceae</taxon>
        <taxon>Rhizophora</taxon>
    </lineage>
</organism>
<evidence type="ECO:0000313" key="1">
    <source>
        <dbReference type="EMBL" id="MBX40007.1"/>
    </source>
</evidence>
<name>A0A2P2NC14_RHIMU</name>
<dbReference type="EMBL" id="GGEC01059523">
    <property type="protein sequence ID" value="MBX40007.1"/>
    <property type="molecule type" value="Transcribed_RNA"/>
</dbReference>
<sequence length="21" mass="2559">MYYFEMMSKCKCMYQSTSSLP</sequence>
<accession>A0A2P2NC14</accession>
<proteinExistence type="predicted"/>
<protein>
    <submittedName>
        <fullName evidence="1">Uncharacterized protein</fullName>
    </submittedName>
</protein>
<dbReference type="AlphaFoldDB" id="A0A2P2NC14"/>